<protein>
    <submittedName>
        <fullName evidence="4">Uncharacterized protein</fullName>
    </submittedName>
</protein>
<feature type="coiled-coil region" evidence="1">
    <location>
        <begin position="79"/>
        <end position="113"/>
    </location>
</feature>
<dbReference type="CDD" id="cd00257">
    <property type="entry name" value="beta-trefoil_FSCN-like"/>
    <property type="match status" value="3"/>
</dbReference>
<gene>
    <name evidence="4" type="ORF">EVOR1521_LOCUS4480</name>
</gene>
<dbReference type="Proteomes" id="UP001178507">
    <property type="component" value="Unassembled WGS sequence"/>
</dbReference>
<accession>A0AA36MP29</accession>
<dbReference type="Gene3D" id="2.80.10.50">
    <property type="match status" value="2"/>
</dbReference>
<sequence length="1448" mass="159883">MAGYILASWITAFLFLPSLSYKLAEAPINITNANRTAAEAIGDLMGKNLLHDADEVNAMKGPENHTNATGGLGGLAKNLEFLMVKVAQLETLVELQQAELTAQQGELDRQQGELESVKKHLGLKMQVSLAQRSEVKVQDAHDVLKRVLLKHHRQRETRKYHEKAADNAAEAQKAPEGEKAALLQRQGEKSEQRSLDSSVSRKIPLVSEAEKAAEKAVETAVEKVDGTGLTGESLKDAFNQVHAQGKAVEFIQNTVIDTVEKATTILQNYKGFEFKDNCSMSPPDAQLTGQTLRINFGTQSCSVTLVGKEVELFNWKFGHQDIAFPSPLDWLPATSSVRTLAGESSEIVQHLLGMSYVLLNTPGCTRADAFHCMAKRVASSVMEFGLPASVKTLGQQSSEIVEHLLGMSYGLLNTPGCTRADAFHCMAKRVASSVMEFGLPASVKTLGQQSSEIVQHLLGMSYGLLDTPGCTRADAFHCMAKRVASSVMEFEPPLNWLPQQVKSIASTPMNAVTTWLTMGNDLMDCANIHSSVELTKCLGLKIISAVPPLNFLGRMKEVLTETIMTFARVATQVVKKALHGSASLLQKASTSKFPAVGERMVHHKDKNLLIESHSQHLDASLLQDDPSGAVGYQFNDGQDVHASPLVTQFDGREVDTGSCLAFAPRNKNGAHVANHQEATKSDWTEPSKENFIQLEPWAVPCDNAWMKDNWNKWQGYSFYTASLPVEKCLTITFSMGMQPVVAFVGGLEFELLPAPLFELATTACWPNEMPGGLDLSILRSEIKSAGNLVFSRTLRLAKRFGQSTDFVKANVEDSYQTWKHVVGLPGSEGEAFSRMSGMSLMESNRSNGTAESLYWKTDVEDLYLGSVNYNEEMEAKKTSELRGADAARRMSAIQEAKEDVVELFNFQKEGMTNFKIQGLMAGNSLEMGIEMGFGDFKSPAQRIPLINIADQFSVLLASLPFISLESKEKAIAALQDFSTQDMGRANGVPLRPGSVIALHNKAWNRYLSLADFTLYPSPPENENGILDWWTHQRFTVVDAGNGQIALHNTINNRFVGTGSVSPVRNINDLPGDWASERFTVVDVGNGEIALQGLGKQFLQLTDQNIWHTAPIDHLPPTYVWERFKVVPGERKLVPGSVIALYNTHWKKFLTMNRDHVSTSPEVLEIGEGWTYERFTVVDVNGWQVALHNPRHNRFISLSTSMASSHCNVDQFNQAWESAKWEAWPAVDGQIGLHNAQHNRFASLQGGGAGASGHPPGRPWDSLPWLWERLRIVHLKPFLEPGSVVALHNAYHRRFVSMHPHDMHFSPEKDANFDMPDWWTFERFTVVDAGNGQIALHNALHNRYVKMGPNGDMTVSPVRNLHDPFPHDWFSERFTVLSAHDIFDGVIGLHNSAHGRMLRMTALGVDSHPVAPQDFTSGFFQESFRIVLVGAGNQGSLPVGLEHGGFSFK</sequence>
<name>A0AA36MP29_9DINO</name>
<dbReference type="EMBL" id="CAUJNA010000302">
    <property type="protein sequence ID" value="CAJ1375120.1"/>
    <property type="molecule type" value="Genomic_DNA"/>
</dbReference>
<keyword evidence="1" id="KW-0175">Coiled coil</keyword>
<evidence type="ECO:0000256" key="3">
    <source>
        <dbReference type="SAM" id="SignalP"/>
    </source>
</evidence>
<feature type="chain" id="PRO_5041382868" evidence="3">
    <location>
        <begin position="21"/>
        <end position="1448"/>
    </location>
</feature>
<feature type="signal peptide" evidence="3">
    <location>
        <begin position="1"/>
        <end position="20"/>
    </location>
</feature>
<evidence type="ECO:0000313" key="5">
    <source>
        <dbReference type="Proteomes" id="UP001178507"/>
    </source>
</evidence>
<evidence type="ECO:0000256" key="2">
    <source>
        <dbReference type="SAM" id="MobiDB-lite"/>
    </source>
</evidence>
<reference evidence="4" key="1">
    <citation type="submission" date="2023-08" db="EMBL/GenBank/DDBJ databases">
        <authorList>
            <person name="Chen Y."/>
            <person name="Shah S."/>
            <person name="Dougan E. K."/>
            <person name="Thang M."/>
            <person name="Chan C."/>
        </authorList>
    </citation>
    <scope>NUCLEOTIDE SEQUENCE</scope>
</reference>
<comment type="caution">
    <text evidence="4">The sequence shown here is derived from an EMBL/GenBank/DDBJ whole genome shotgun (WGS) entry which is preliminary data.</text>
</comment>
<proteinExistence type="predicted"/>
<evidence type="ECO:0000256" key="1">
    <source>
        <dbReference type="SAM" id="Coils"/>
    </source>
</evidence>
<keyword evidence="5" id="KW-1185">Reference proteome</keyword>
<evidence type="ECO:0000313" key="4">
    <source>
        <dbReference type="EMBL" id="CAJ1375120.1"/>
    </source>
</evidence>
<feature type="region of interest" description="Disordered" evidence="2">
    <location>
        <begin position="153"/>
        <end position="200"/>
    </location>
</feature>
<organism evidence="4 5">
    <name type="scientific">Effrenium voratum</name>
    <dbReference type="NCBI Taxonomy" id="2562239"/>
    <lineage>
        <taxon>Eukaryota</taxon>
        <taxon>Sar</taxon>
        <taxon>Alveolata</taxon>
        <taxon>Dinophyceae</taxon>
        <taxon>Suessiales</taxon>
        <taxon>Symbiodiniaceae</taxon>
        <taxon>Effrenium</taxon>
    </lineage>
</organism>
<keyword evidence="3" id="KW-0732">Signal</keyword>